<evidence type="ECO:0000313" key="2">
    <source>
        <dbReference type="EMBL" id="OHT17630.1"/>
    </source>
</evidence>
<feature type="compositionally biased region" description="Basic residues" evidence="1">
    <location>
        <begin position="689"/>
        <end position="716"/>
    </location>
</feature>
<comment type="caution">
    <text evidence="2">The sequence shown here is derived from an EMBL/GenBank/DDBJ whole genome shotgun (WGS) entry which is preliminary data.</text>
</comment>
<dbReference type="GeneID" id="94824489"/>
<name>A0A1J4L6Q2_9EUKA</name>
<keyword evidence="3" id="KW-1185">Reference proteome</keyword>
<accession>A0A1J4L6Q2</accession>
<sequence>MIYEKKFSNFTNLTSKKFMFPDDDLERFYFLKKHLPPPCDDLMKKTYTKVEQTRAEILEVERFISLSLLTRTSRYPVKFMPPIKDFVNMLENQVPLTAEDVSPSFVQHTSLLVSYVYGNIEQLVNGVAAMKFSDEFPFIVSSMLPSLFGFFVSAEYMEHAVKFYTTFVKTQRQKVTLVVIQPFFCSVLTYRFVESVMDGLLFKLGAESELNNESTFQDFMAKYSNLLTKLLVDNMPLLPSSFFEIFRVVLNNKWKKPNMISLFFSNFVKPQFVMYTQASPYPKKCLFVSKLVDNIANNDQYFTQILNSWFLTKPNLEILSIYTPYNQVFITLFLSIADVIMTTTCLLKAGPLPNGLGDPDLSDYKQKTKFCPMTVRVYPKGLKAPPFEADRLLIPYFEPKGNNPLFDHTYRAMKSVIPKYITVYEKLVERKEKNAVFVDYALQQALREMRLCTESLEKYLVCKYQANLLNELREIVRSREFFIKMPFEKKVMNEERKIYYYDVVKKFPTINVRRTLFLYFVYNSMSQSMEKYQAEFELLDEKWHELSISRRTSSELNQVNGLNRSAQIIFWKSIDVIQSIGSSPIPRRFELIMNALKMIKTIDESLFSKLLRSAMIFANSSFVPRSYIVLNEYAIKREIFTNMLTEEDYKLWIDFEVFVLAYANDNDNPSTLDLILEIRNSIISDISKSAKKLSKKSSKSPSNKKSKSRKFKLKGK</sequence>
<evidence type="ECO:0000313" key="3">
    <source>
        <dbReference type="Proteomes" id="UP000179807"/>
    </source>
</evidence>
<protein>
    <submittedName>
        <fullName evidence="2">Uncharacterized protein</fullName>
    </submittedName>
</protein>
<dbReference type="EMBL" id="MLAK01000001">
    <property type="protein sequence ID" value="OHT17630.1"/>
    <property type="molecule type" value="Genomic_DNA"/>
</dbReference>
<gene>
    <name evidence="2" type="ORF">TRFO_00899</name>
</gene>
<dbReference type="VEuPathDB" id="TrichDB:TRFO_00899"/>
<dbReference type="OrthoDB" id="10643034at2759"/>
<dbReference type="RefSeq" id="XP_068370766.1">
    <property type="nucleotide sequence ID" value="XM_068489785.1"/>
</dbReference>
<reference evidence="2" key="1">
    <citation type="submission" date="2016-10" db="EMBL/GenBank/DDBJ databases">
        <authorList>
            <person name="Benchimol M."/>
            <person name="Almeida L.G."/>
            <person name="Vasconcelos A.T."/>
            <person name="Perreira-Neves A."/>
            <person name="Rosa I.A."/>
            <person name="Tasca T."/>
            <person name="Bogo M.R."/>
            <person name="de Souza W."/>
        </authorList>
    </citation>
    <scope>NUCLEOTIDE SEQUENCE [LARGE SCALE GENOMIC DNA]</scope>
    <source>
        <strain evidence="2">K</strain>
    </source>
</reference>
<evidence type="ECO:0000256" key="1">
    <source>
        <dbReference type="SAM" id="MobiDB-lite"/>
    </source>
</evidence>
<feature type="region of interest" description="Disordered" evidence="1">
    <location>
        <begin position="688"/>
        <end position="716"/>
    </location>
</feature>
<proteinExistence type="predicted"/>
<dbReference type="AlphaFoldDB" id="A0A1J4L6Q2"/>
<organism evidence="2 3">
    <name type="scientific">Tritrichomonas foetus</name>
    <dbReference type="NCBI Taxonomy" id="1144522"/>
    <lineage>
        <taxon>Eukaryota</taxon>
        <taxon>Metamonada</taxon>
        <taxon>Parabasalia</taxon>
        <taxon>Tritrichomonadida</taxon>
        <taxon>Tritrichomonadidae</taxon>
        <taxon>Tritrichomonas</taxon>
    </lineage>
</organism>
<dbReference type="Proteomes" id="UP000179807">
    <property type="component" value="Unassembled WGS sequence"/>
</dbReference>